<evidence type="ECO:0000256" key="1">
    <source>
        <dbReference type="SAM" id="MobiDB-lite"/>
    </source>
</evidence>
<proteinExistence type="predicted"/>
<dbReference type="EMBL" id="JAVDYB010000001">
    <property type="protein sequence ID" value="MDR7280300.1"/>
    <property type="molecule type" value="Genomic_DNA"/>
</dbReference>
<keyword evidence="2" id="KW-1133">Transmembrane helix</keyword>
<feature type="transmembrane region" description="Helical" evidence="2">
    <location>
        <begin position="364"/>
        <end position="384"/>
    </location>
</feature>
<name>A0AAE3YXA3_9ACTN</name>
<evidence type="ECO:0000256" key="2">
    <source>
        <dbReference type="SAM" id="Phobius"/>
    </source>
</evidence>
<feature type="transmembrane region" description="Helical" evidence="2">
    <location>
        <begin position="118"/>
        <end position="141"/>
    </location>
</feature>
<sequence>MAYDEPAYRRRDGETDSTDATTRMSRGYGQPETGYRPEGSHRREEQYAPQYATTAETRVPDYAEAPRVTQAALDDAFDDPAHGEVGRDRMAVHFLWEFVLLLAAGGLGYLLYASQRDAVTGAALDQLLVQGAALGLLALGAAATLRTAAPNLAIGPVAVASALHFAENGDTGVLQAAGVALVVGLVGGLLLALLVVGFHVPGWAASLAAALGVIVYIQLRPGPVDVQGDYDPTRHAVYLFGGFAALTIIGGLLGLIKNVRRTVGRFRPVGDPADRRGVGGAVVTAGAIVFSSVLAVGAGVLIASGNDTPVVPSVGLEWTGLALGAALVGGTSAYGRRGGVLGTLLAVAVLTMFLRYQDLEGWDISTYATAAVAVAGGLVVTRLVETFGRPAPAADTQWTEPPAATTWQAPPAEPGPAPRTDPWDSSRWGS</sequence>
<feature type="region of interest" description="Disordered" evidence="1">
    <location>
        <begin position="391"/>
        <end position="430"/>
    </location>
</feature>
<accession>A0AAE3YXA3</accession>
<evidence type="ECO:0000313" key="3">
    <source>
        <dbReference type="EMBL" id="MDR7280300.1"/>
    </source>
</evidence>
<keyword evidence="4" id="KW-1185">Reference proteome</keyword>
<keyword evidence="2" id="KW-0472">Membrane</keyword>
<feature type="transmembrane region" description="Helical" evidence="2">
    <location>
        <begin position="340"/>
        <end position="358"/>
    </location>
</feature>
<feature type="compositionally biased region" description="Low complexity" evidence="1">
    <location>
        <begin position="398"/>
        <end position="410"/>
    </location>
</feature>
<reference evidence="3" key="1">
    <citation type="submission" date="2023-07" db="EMBL/GenBank/DDBJ databases">
        <title>Sequencing the genomes of 1000 actinobacteria strains.</title>
        <authorList>
            <person name="Klenk H.-P."/>
        </authorList>
    </citation>
    <scope>NUCLEOTIDE SEQUENCE</scope>
    <source>
        <strain evidence="3">DSM 44707</strain>
    </source>
</reference>
<feature type="transmembrane region" description="Helical" evidence="2">
    <location>
        <begin position="237"/>
        <end position="256"/>
    </location>
</feature>
<feature type="transmembrane region" description="Helical" evidence="2">
    <location>
        <begin position="200"/>
        <end position="217"/>
    </location>
</feature>
<feature type="compositionally biased region" description="Basic and acidic residues" evidence="1">
    <location>
        <begin position="1"/>
        <end position="14"/>
    </location>
</feature>
<feature type="transmembrane region" description="Helical" evidence="2">
    <location>
        <begin position="94"/>
        <end position="112"/>
    </location>
</feature>
<comment type="caution">
    <text evidence="3">The sequence shown here is derived from an EMBL/GenBank/DDBJ whole genome shotgun (WGS) entry which is preliminary data.</text>
</comment>
<dbReference type="RefSeq" id="WP_310374578.1">
    <property type="nucleotide sequence ID" value="NZ_JAVDYB010000001.1"/>
</dbReference>
<dbReference type="Proteomes" id="UP001183643">
    <property type="component" value="Unassembled WGS sequence"/>
</dbReference>
<protein>
    <submittedName>
        <fullName evidence="3">Ribose/xylose/arabinose/galactoside ABC-type transport system permease subunit</fullName>
    </submittedName>
</protein>
<gene>
    <name evidence="3" type="ORF">J2S41_007078</name>
</gene>
<dbReference type="AlphaFoldDB" id="A0AAE3YXA3"/>
<evidence type="ECO:0000313" key="4">
    <source>
        <dbReference type="Proteomes" id="UP001183643"/>
    </source>
</evidence>
<organism evidence="3 4">
    <name type="scientific">Catenuloplanes atrovinosus</name>
    <dbReference type="NCBI Taxonomy" id="137266"/>
    <lineage>
        <taxon>Bacteria</taxon>
        <taxon>Bacillati</taxon>
        <taxon>Actinomycetota</taxon>
        <taxon>Actinomycetes</taxon>
        <taxon>Micromonosporales</taxon>
        <taxon>Micromonosporaceae</taxon>
        <taxon>Catenuloplanes</taxon>
    </lineage>
</organism>
<feature type="region of interest" description="Disordered" evidence="1">
    <location>
        <begin position="1"/>
        <end position="47"/>
    </location>
</feature>
<feature type="transmembrane region" description="Helical" evidence="2">
    <location>
        <begin position="172"/>
        <end position="193"/>
    </location>
</feature>
<feature type="transmembrane region" description="Helical" evidence="2">
    <location>
        <begin position="310"/>
        <end position="328"/>
    </location>
</feature>
<keyword evidence="2" id="KW-0812">Transmembrane</keyword>
<feature type="transmembrane region" description="Helical" evidence="2">
    <location>
        <begin position="277"/>
        <end position="304"/>
    </location>
</feature>